<dbReference type="PROSITE" id="PS51190">
    <property type="entry name" value="FATC"/>
    <property type="match status" value="1"/>
</dbReference>
<dbReference type="InterPro" id="IPR016024">
    <property type="entry name" value="ARM-type_fold"/>
</dbReference>
<name>A0A4S2MQK0_9PEZI</name>
<dbReference type="PROSITE" id="PS51189">
    <property type="entry name" value="FAT"/>
    <property type="match status" value="1"/>
</dbReference>
<feature type="compositionally biased region" description="Low complexity" evidence="4">
    <location>
        <begin position="3213"/>
        <end position="3232"/>
    </location>
</feature>
<accession>A0A4S2MQK0</accession>
<proteinExistence type="inferred from homology"/>
<dbReference type="GO" id="GO:0006281">
    <property type="term" value="P:DNA repair"/>
    <property type="evidence" value="ECO:0007669"/>
    <property type="project" value="TreeGrafter"/>
</dbReference>
<dbReference type="FunCoup" id="A0A4S2MQK0">
    <property type="interactions" value="1111"/>
</dbReference>
<dbReference type="InterPro" id="IPR046807">
    <property type="entry name" value="Tra1_central"/>
</dbReference>
<dbReference type="Proteomes" id="UP000298138">
    <property type="component" value="Unassembled WGS sequence"/>
</dbReference>
<evidence type="ECO:0000256" key="4">
    <source>
        <dbReference type="SAM" id="MobiDB-lite"/>
    </source>
</evidence>
<dbReference type="PANTHER" id="PTHR11139">
    <property type="entry name" value="ATAXIA TELANGIECTASIA MUTATED ATM -RELATED"/>
    <property type="match status" value="1"/>
</dbReference>
<feature type="region of interest" description="Disordered" evidence="4">
    <location>
        <begin position="166"/>
        <end position="201"/>
    </location>
</feature>
<feature type="domain" description="PI3K/PI4K catalytic" evidence="5">
    <location>
        <begin position="3430"/>
        <end position="3762"/>
    </location>
</feature>
<dbReference type="OrthoDB" id="5570127at2759"/>
<feature type="region of interest" description="Disordered" evidence="4">
    <location>
        <begin position="2001"/>
        <end position="2037"/>
    </location>
</feature>
<dbReference type="STRING" id="341454.A0A4S2MQK0"/>
<comment type="similarity">
    <text evidence="1">Belongs to the PI3/PI4-kinase family. TRA1 subfamily.</text>
</comment>
<dbReference type="Gene3D" id="1.25.10.10">
    <property type="entry name" value="Leucine-rich Repeat Variant"/>
    <property type="match status" value="1"/>
</dbReference>
<dbReference type="InterPro" id="IPR000403">
    <property type="entry name" value="PI3/4_kinase_cat_dom"/>
</dbReference>
<evidence type="ECO:0000313" key="8">
    <source>
        <dbReference type="EMBL" id="TGZ79510.1"/>
    </source>
</evidence>
<dbReference type="CDD" id="cd05163">
    <property type="entry name" value="PIKK_TRRAP"/>
    <property type="match status" value="1"/>
</dbReference>
<comment type="function">
    <text evidence="3">Serine/threonine protein kinase which activates checkpoint signaling upon genotoxic stresses such as ionizing radiation (IR), ultraviolet light (UV), or DNA replication stalling, thereby acting as a DNA damage sensor. Recognizes the substrate consensus sequence [ST]-Q. Phosphorylates histone H2A to form H2AS128ph (gamma-H2A) at sites of DNA damage, involved in the regulation of DNA damage response mechanism. Required for the control of telomere length and genome stability.</text>
</comment>
<feature type="domain" description="FATC" evidence="7">
    <location>
        <begin position="3757"/>
        <end position="3789"/>
    </location>
</feature>
<dbReference type="PROSITE" id="PS50290">
    <property type="entry name" value="PI3_4_KINASE_3"/>
    <property type="match status" value="1"/>
</dbReference>
<dbReference type="Pfam" id="PF20206">
    <property type="entry name" value="Tra1_ring"/>
    <property type="match status" value="1"/>
</dbReference>
<dbReference type="GO" id="GO:0005634">
    <property type="term" value="C:nucleus"/>
    <property type="evidence" value="ECO:0007669"/>
    <property type="project" value="TreeGrafter"/>
</dbReference>
<feature type="region of interest" description="Disordered" evidence="4">
    <location>
        <begin position="3172"/>
        <end position="3253"/>
    </location>
</feature>
<dbReference type="Pfam" id="PF20175">
    <property type="entry name" value="Tra1_central"/>
    <property type="match status" value="1"/>
</dbReference>
<evidence type="ECO:0000256" key="2">
    <source>
        <dbReference type="ARBA" id="ARBA00011370"/>
    </source>
</evidence>
<evidence type="ECO:0000313" key="9">
    <source>
        <dbReference type="Proteomes" id="UP000298138"/>
    </source>
</evidence>
<evidence type="ECO:0000256" key="3">
    <source>
        <dbReference type="ARBA" id="ARBA00025079"/>
    </source>
</evidence>
<evidence type="ECO:0000259" key="6">
    <source>
        <dbReference type="PROSITE" id="PS51189"/>
    </source>
</evidence>
<dbReference type="InterPro" id="IPR011989">
    <property type="entry name" value="ARM-like"/>
</dbReference>
<gene>
    <name evidence="8" type="ORF">EX30DRAFT_109467</name>
</gene>
<dbReference type="Pfam" id="PF02259">
    <property type="entry name" value="FAT"/>
    <property type="match status" value="1"/>
</dbReference>
<dbReference type="PANTHER" id="PTHR11139:SF1">
    <property type="entry name" value="TRANSFORMATION_TRANSCRIPTION DOMAIN-ASSOCIATED PROTEIN"/>
    <property type="match status" value="1"/>
</dbReference>
<dbReference type="GO" id="GO:0000124">
    <property type="term" value="C:SAGA complex"/>
    <property type="evidence" value="ECO:0007669"/>
    <property type="project" value="TreeGrafter"/>
</dbReference>
<evidence type="ECO:0000259" key="5">
    <source>
        <dbReference type="PROSITE" id="PS50290"/>
    </source>
</evidence>
<dbReference type="SUPFAM" id="SSF56112">
    <property type="entry name" value="Protein kinase-like (PK-like)"/>
    <property type="match status" value="1"/>
</dbReference>
<comment type="subunit">
    <text evidence="2">Associates with DNA double-strand breaks.</text>
</comment>
<organism evidence="8 9">
    <name type="scientific">Ascodesmis nigricans</name>
    <dbReference type="NCBI Taxonomy" id="341454"/>
    <lineage>
        <taxon>Eukaryota</taxon>
        <taxon>Fungi</taxon>
        <taxon>Dikarya</taxon>
        <taxon>Ascomycota</taxon>
        <taxon>Pezizomycotina</taxon>
        <taxon>Pezizomycetes</taxon>
        <taxon>Pezizales</taxon>
        <taxon>Ascodesmidaceae</taxon>
        <taxon>Ascodesmis</taxon>
    </lineage>
</organism>
<dbReference type="Pfam" id="PF00454">
    <property type="entry name" value="PI3_PI4_kinase"/>
    <property type="match status" value="1"/>
</dbReference>
<dbReference type="InterPro" id="IPR003152">
    <property type="entry name" value="FATC_dom"/>
</dbReference>
<keyword evidence="9" id="KW-1185">Reference proteome</keyword>
<dbReference type="GO" id="GO:0006355">
    <property type="term" value="P:regulation of DNA-templated transcription"/>
    <property type="evidence" value="ECO:0007669"/>
    <property type="project" value="TreeGrafter"/>
</dbReference>
<dbReference type="InterPro" id="IPR011009">
    <property type="entry name" value="Kinase-like_dom_sf"/>
</dbReference>
<dbReference type="EMBL" id="ML220131">
    <property type="protein sequence ID" value="TGZ79510.1"/>
    <property type="molecule type" value="Genomic_DNA"/>
</dbReference>
<dbReference type="InterPro" id="IPR014009">
    <property type="entry name" value="PIK_FAT"/>
</dbReference>
<reference evidence="8 9" key="1">
    <citation type="submission" date="2019-04" db="EMBL/GenBank/DDBJ databases">
        <title>Comparative genomics and transcriptomics to analyze fruiting body development in filamentous ascomycetes.</title>
        <authorList>
            <consortium name="DOE Joint Genome Institute"/>
            <person name="Lutkenhaus R."/>
            <person name="Traeger S."/>
            <person name="Breuer J."/>
            <person name="Kuo A."/>
            <person name="Lipzen A."/>
            <person name="Pangilinan J."/>
            <person name="Dilworth D."/>
            <person name="Sandor L."/>
            <person name="Poggeler S."/>
            <person name="Barry K."/>
            <person name="Grigoriev I.V."/>
            <person name="Nowrousian M."/>
        </authorList>
    </citation>
    <scope>NUCLEOTIDE SEQUENCE [LARGE SCALE GENOMIC DNA]</scope>
    <source>
        <strain evidence="8 9">CBS 389.68</strain>
    </source>
</reference>
<feature type="domain" description="FAT" evidence="6">
    <location>
        <begin position="2607"/>
        <end position="3164"/>
    </location>
</feature>
<dbReference type="InterPro" id="IPR003151">
    <property type="entry name" value="PIK-rel_kinase_FAT"/>
</dbReference>
<dbReference type="SMART" id="SM00146">
    <property type="entry name" value="PI3Kc"/>
    <property type="match status" value="1"/>
</dbReference>
<dbReference type="InterPro" id="IPR046805">
    <property type="entry name" value="Tra1_ring"/>
</dbReference>
<dbReference type="InterPro" id="IPR050517">
    <property type="entry name" value="DDR_Repair_Kinase"/>
</dbReference>
<evidence type="ECO:0000256" key="1">
    <source>
        <dbReference type="ARBA" id="ARBA00007234"/>
    </source>
</evidence>
<dbReference type="InParanoid" id="A0A4S2MQK0"/>
<sequence length="3789" mass="431354">MAGAGAGNPDVYAAKLADPNTELRAKLQIASELRDSIDLYTHMAGADYTRFLEKLVPVFLDILRGQPVFLSTSTEQKLRNMILDTLHRLPFQPPEALEQYAGDIMKLLMDLVRVENEENAVLCMKTIMDFQRNYQKTPAVVDQVQPFLDLIRDMFKQMPKAVKETFDNPAAGATPGGPGTPNGPMSPLAGGGEPGGSEQQPAKLLTKGMQSFKVLAECPIIVVSLFQAHRNSVHKNVKLFVPLIKDMLQLQAAPQREAHEAAARRGENFTGVSPAIKNRVAFGEFVTAQVKTMSFLAYVLRIYAQQLSDFLPQLPEIVVRLLKDCPRERSSARKELLVATRHIINFNFRRIFLKKIDELLDERVLIGDGLTVYETMRPLAYSMLADLIHHVREQLTPEQIRRTVDVYTKNLHDSFPGTSFQTMSAKLLLNLAEFIAKLDDKQEARHYLIMILDAIAEKFAALNRQFPNAVKQSRLHKKYRDEGRPDEDFSEERLDDYDEIDIFTATPIKVSNPRERGSDPVVDNKFLFKNLMNGLKNMLFSLRACNPQSPPSDNMPSNWNEVAFGFSAEEVNIIIKLFREGAQVFRYYGPIDEDLPSDVPPPQFMMPSGKEEKELLETFATVFHCIDPATFHEVFHSEIPYMYDIMFEHSALLHVPQFFLASEATSPSFCGMLLQFLMDHIEEVGTADVKRSQVLLRLFKLSFMAVTLFSQQNEAVLLPHVRDIVLKSINLATTAEDPMNYFYLLRSLFRSIGGGRFEFLYKEILPLLEVLLENLNTQLNSARKPQERDLYVELCLTVPARLSHLLPHLSYLMKPLVVALGAGPDLVSKGLKTLELCVDNLTVDYLDPIMAPYIDDLMHALWQHLKPLPYNHFHSHTTMRILGKLGGRNRRFLTHPPELEFKAYSDDISSINIKLIGAPGERPFPVLTMVDLATSRIVDVRLLKTEVEKKTDLYYKQQSLRYLSATLKMFIGFDQLPEDFLQMVRLHANDLCEKIVEPNPVVVAVTDRTKSVHKKHEQDIILRKLIRAVMHATAVEQLAEEASTLAFDVCRHFTILELGKAVVEAKQLKQPFQVSGGEGPMNLDSRILGDAIGDCLSSEIKEVRETAKKAMQVIHDAAAILFGSSEKVHRLPFFGYIARTFCHNCYEEEWYPKFGGVMGIRALVEDLDLGEEWLKERQNDLIRALIYTIKDMPQDLPAITRQSAQEVLTLVLKKCNQGVPAEEFTKYHSRYFNLCAQLVCEISNPNKHVRETAQKAFATLEEISGVPKPNLMVSVKERLLTPIFNKPLRALPFASQIGYIDAITYCLRLEPSFLEFNEEMNRLMMETLALADADDEQLSNGRMLEYRTTESVLNLRVVCIKLLSTAILAPELNTPEKAQTRARIISVFFKSLYYKSPEVIEAANTGLKGVLQQTNKLPRDLLQSGLRPILMNLSDPRKLNVAGLEGLARLLELLTNYFKVEIGSRLLEHLKTLASVDFLQQTSHKLLEQNPVIKIIAAILNIFHLLPPAAVHFMGNLFNIVLDLEDKLRRTQFSPVRPPLIKFINRYPAETWKHIQPRLIDIRYGRLFAQLLSDKTSKPLRDVVQEDVAGLLAHSLDLKDKSDVERYVAIVNAISVIRSVSLSADVEWMGKNKELMGRLLNASVELRGKTKDGAIPIAHKIAVEQALAAAMEVFMAYLSHYPNDLDFLFEVIDATTTDKRARITNILTHYIYTKIICGGSVQLWKDIVNNCLNRYTHTSSQTTKTFAWHYLVNPILLVDKKRGSPSTDGQKLVDKSLIDNIHNKVWRPNLGDLGDDSAHDLDHARMELLQMSALLIRDHQAALQEARKDVIKFGWNYIKLEDIVNKQAAYVLISFFIKFFETPSKIVIQIYVALLKAHQHEGRPLVTQALELVAPVLRKRVPSRADDKYPIWARWPRRILSEEGHNMHQMTNIFQFLVRHEELFYDSREHFATWIVTAMPKIVFQISNPSTEYKKLFIRLVTLIWKWEKRRIETARAIQSPIASPSRKRKIGPNGEAQVSPPAPTPQPHPIQTNTGPEAVPPPIRALVIQHLVKFICRPPEKYEGKPDETTGKALQLLSDFLGPDYWGNLEIDLHPEILEEPLVAMDIVEKALPTVVNSLNVLKVILNHKNDEWVLNQLPQIQKYLDKPLRAEFAEIQNALQPVLARVLQAIPIEKTEADEDEDMEGGNTALKDAPESGLVSLVSNIVQENLNNNLMSSVNILHTLSEKRPTVIDDHIPALMKAFQKLGKDHLSVPAVGQQGVPIAANGAGPGGIPPGSGQMFEPEVTTKLLCMVIDVAASRVSVLGDQRRPFLSVMAQLVEKSGSTKLCLKILDIVERWVFGSSETFPTLKEKTAMLSKMLSFENRPAPELCHRFLELVIKIYEDPVICKTELTVRLEHAFLVGCRAKDVHMRNRFLQIFDRSISRTISNRFGFVLGTQNWEQLQDSYWLNQASHLLFGSIDMDTCVELHEEDLRVSPASTIFSIYGASDKRKGDVMVDDQFEEFMHKHRKFIQSLSDVRSADVLEPMRQLQHLDSKIGHQIWIYLFPLCWSALGKEDRADLSRGIVSLLAKDWHVRCMEKRPNVIQSLLEGVDRATPRLHLPPHLVKFLCKSYDVWYTALHLLENDVLDPPLESVSVRDSQLDALTETYASIGEEDMFYGLWRRRCLYIETNAAISFEQHGMWEKAQQTYENAQIKARTGMLPFSLSEYQVWEDHWVLCAQKLQQWEILSEFSKHENYNDLMLECGWRLVDNWNGPEGERMDQTVKSMMDEPTPRRFFFATFMALQKVFQQKSEAGAEFSKLCDEAIQLSLRKWHSLPTKITNAHIPLLQAFQQLVELHDASVIYASLNATTAQNLDTKSQELKMLLGTWRDRLPNVWDDINAWNDLVTWRQHIFHSINQTYLPLLNQGQNQQGNNNNSFAYRGYHETAWIINRFAHVARKHQLPDVCINQLSKIYTLPNIEIQEAFLKLREQAKCHYQNPNELTSGLEVINNTNLGYFASQQKAEFYTLKGMFLSKLKQKEEANDAFSMALYHDLRLPKAWAQWGHYNDQVFRENPADMNAAGNAVSCYLEASGLYKSGKARKLLGRVLWLLSLDDASQTISTAFEAYKGDTPTWYWITYIPQLLTSLSHKEAKLARILLIKIAKNYPQALYFLLRTSREDFQMIRKQTANARGKAGSPVVPQGQIANRPGSVQPNGTAEAPKAGSPQVNGSPLPQGPQNGQPGNAGSPVAANARPNAGSPQGAQGTPAPEVKRLPWEYAEEIMSVLKTAFPLLALSMETMGDQISKFFKCPQEEDAYRLIVALLNDALQWVSRVSPSLQDTKLPPSTEANITRFAETILPLPIRISFEADFCKEKATLEVYIDRLRRWRDRFEEKLDRRPPHQNLESISPHLSEFRFQKFDDVEVPGQYLLHKDNNKDFVRIDRFLPKVDVVRGYGICHRRLKMRGHDGSIHAFAVQHPAARHCRREERILQLFRIFNGVLSRRKESRRRNLNFHLPLMIPLAPHLRLVQDDSSYISLQGIYEDHCRQIGINKDDPIIFSLRSVIASLEPGRPTQHAAMDPHTANVRFEIFRSIQSKYVPQTVALEFLSATYPSFSEFFLFRRQFSYQFAALTFITYIMFMSQRYPHKMFISRATGNIWGSELIPTMANANPVFHNNEAVPFRNTPNLQTLMGPIALDGIFSAAIMTIAKCLAEPDQFELEQHLSVFVRDEMIFWFTQQHRSVLSEAQLRDQVQKNSMMIVNKTASLAQYGSGVIPANQTVIDLISKSSNPVQLAQLDNLWMPYL</sequence>
<dbReference type="SUPFAM" id="SSF48371">
    <property type="entry name" value="ARM repeat"/>
    <property type="match status" value="2"/>
</dbReference>
<protein>
    <recommendedName>
        <fullName evidence="10">Non-specific serine/threonine protein kinase</fullName>
    </recommendedName>
</protein>
<dbReference type="GO" id="GO:0035267">
    <property type="term" value="C:NuA4 histone acetyltransferase complex"/>
    <property type="evidence" value="ECO:0007669"/>
    <property type="project" value="TreeGrafter"/>
</dbReference>
<evidence type="ECO:0008006" key="10">
    <source>
        <dbReference type="Google" id="ProtNLM"/>
    </source>
</evidence>
<evidence type="ECO:0000259" key="7">
    <source>
        <dbReference type="PROSITE" id="PS51190"/>
    </source>
</evidence>